<protein>
    <recommendedName>
        <fullName evidence="3">DUF2971 domain-containing protein</fullName>
    </recommendedName>
</protein>
<dbReference type="InterPro" id="IPR021352">
    <property type="entry name" value="DUF2971"/>
</dbReference>
<dbReference type="AlphaFoldDB" id="A0AAX1PF97"/>
<dbReference type="RefSeq" id="WP_111589413.1">
    <property type="nucleotide sequence ID" value="NZ_CAWNWF010000019.1"/>
</dbReference>
<dbReference type="Proteomes" id="UP000249422">
    <property type="component" value="Unassembled WGS sequence"/>
</dbReference>
<gene>
    <name evidence="1" type="ORF">DEU50_11957</name>
</gene>
<sequence>MSTEYPEFFYKYRPIDSHDNFQDDYAIDALIKNKAIFSSRTNFNDLFDSKIELIKPTPLQLKEIMVRVSKHEKHFIKKLIHNGGFTYAGIEFIQELEKNFNELIDSYAFYCVSSNPTSNLMWSHYANSHKGFCIEFKSKFMPAEKVIYQDEIPKLNIIDIFLSSLKLINGEEVGIHIWQSLRTKLIEWDYESEYRLKANNSMGRIPADKQFMIMPYNPEFVESVIFGCRMPPDAKQLIIDQMPSGTKFKQAVGKISCIEILKFNYHTDL</sequence>
<accession>A0AAX1PF97</accession>
<proteinExistence type="predicted"/>
<dbReference type="EMBL" id="QLLM01000019">
    <property type="protein sequence ID" value="RAJ00128.1"/>
    <property type="molecule type" value="Genomic_DNA"/>
</dbReference>
<organism evidence="1 2">
    <name type="scientific">Aeromonas salmonicida</name>
    <dbReference type="NCBI Taxonomy" id="645"/>
    <lineage>
        <taxon>Bacteria</taxon>
        <taxon>Pseudomonadati</taxon>
        <taxon>Pseudomonadota</taxon>
        <taxon>Gammaproteobacteria</taxon>
        <taxon>Aeromonadales</taxon>
        <taxon>Aeromonadaceae</taxon>
        <taxon>Aeromonas</taxon>
    </lineage>
</organism>
<comment type="caution">
    <text evidence="1">The sequence shown here is derived from an EMBL/GenBank/DDBJ whole genome shotgun (WGS) entry which is preliminary data.</text>
</comment>
<evidence type="ECO:0000313" key="2">
    <source>
        <dbReference type="Proteomes" id="UP000249422"/>
    </source>
</evidence>
<name>A0AAX1PF97_AERSA</name>
<reference evidence="1 2" key="1">
    <citation type="submission" date="2018-06" db="EMBL/GenBank/DDBJ databases">
        <title>Freshwater and sediment microbial communities from various areas in North America, analyzing microbe dynamics in response to fracking.</title>
        <authorList>
            <person name="Lamendella R."/>
        </authorList>
    </citation>
    <scope>NUCLEOTIDE SEQUENCE [LARGE SCALE GENOMIC DNA]</scope>
    <source>
        <strain evidence="1 2">17</strain>
    </source>
</reference>
<dbReference type="Pfam" id="PF11185">
    <property type="entry name" value="DUF2971"/>
    <property type="match status" value="1"/>
</dbReference>
<evidence type="ECO:0000313" key="1">
    <source>
        <dbReference type="EMBL" id="RAJ00128.1"/>
    </source>
</evidence>
<evidence type="ECO:0008006" key="3">
    <source>
        <dbReference type="Google" id="ProtNLM"/>
    </source>
</evidence>